<dbReference type="EMBL" id="BK014884">
    <property type="protein sequence ID" value="DAD80446.1"/>
    <property type="molecule type" value="Genomic_DNA"/>
</dbReference>
<name>A0A8S5MDY1_9CAUD</name>
<reference evidence="1" key="1">
    <citation type="journal article" date="2021" name="Proc. Natl. Acad. Sci. U.S.A.">
        <title>A Catalog of Tens of Thousands of Viruses from Human Metagenomes Reveals Hidden Associations with Chronic Diseases.</title>
        <authorList>
            <person name="Tisza M.J."/>
            <person name="Buck C.B."/>
        </authorList>
    </citation>
    <scope>NUCLEOTIDE SEQUENCE</scope>
    <source>
        <strain evidence="1">CtYh54</strain>
    </source>
</reference>
<evidence type="ECO:0000313" key="1">
    <source>
        <dbReference type="EMBL" id="DAD80446.1"/>
    </source>
</evidence>
<sequence length="61" mass="7166">MGAQEYKYTGPERNLYAILRYLELNGFTPVYCGYVAEDSSFRFWAPIPQDPDLLPKYIERV</sequence>
<organism evidence="1">
    <name type="scientific">Siphoviridae sp. ctYh54</name>
    <dbReference type="NCBI Taxonomy" id="2826379"/>
    <lineage>
        <taxon>Viruses</taxon>
        <taxon>Duplodnaviria</taxon>
        <taxon>Heunggongvirae</taxon>
        <taxon>Uroviricota</taxon>
        <taxon>Caudoviricetes</taxon>
    </lineage>
</organism>
<protein>
    <submittedName>
        <fullName evidence="1">Uncharacterized protein</fullName>
    </submittedName>
</protein>
<proteinExistence type="predicted"/>
<accession>A0A8S5MDY1</accession>